<dbReference type="InterPro" id="IPR014710">
    <property type="entry name" value="RmlC-like_jellyroll"/>
</dbReference>
<proteinExistence type="predicted"/>
<keyword evidence="2" id="KW-1185">Reference proteome</keyword>
<dbReference type="Proteomes" id="UP000480178">
    <property type="component" value="Chromosome"/>
</dbReference>
<dbReference type="EMBL" id="CP048222">
    <property type="protein sequence ID" value="QHT66958.1"/>
    <property type="molecule type" value="Genomic_DNA"/>
</dbReference>
<organism evidence="1 2">
    <name type="scientific">Rhodocytophaga rosea</name>
    <dbReference type="NCBI Taxonomy" id="2704465"/>
    <lineage>
        <taxon>Bacteria</taxon>
        <taxon>Pseudomonadati</taxon>
        <taxon>Bacteroidota</taxon>
        <taxon>Cytophagia</taxon>
        <taxon>Cytophagales</taxon>
        <taxon>Rhodocytophagaceae</taxon>
        <taxon>Rhodocytophaga</taxon>
    </lineage>
</organism>
<dbReference type="AlphaFoldDB" id="A0A6C0GG37"/>
<dbReference type="Gene3D" id="2.60.120.10">
    <property type="entry name" value="Jelly Rolls"/>
    <property type="match status" value="1"/>
</dbReference>
<sequence length="64" mass="7335">MATKNTSISNKRTGEKITWLETSMDTKGKWLSFQFEVAPGGNLPVTHYHPNQKETLWINKGISW</sequence>
<protein>
    <recommendedName>
        <fullName evidence="3">Cupin domain-containing protein</fullName>
    </recommendedName>
</protein>
<accession>A0A6C0GG37</accession>
<evidence type="ECO:0000313" key="1">
    <source>
        <dbReference type="EMBL" id="QHT66958.1"/>
    </source>
</evidence>
<reference evidence="1 2" key="1">
    <citation type="submission" date="2020-01" db="EMBL/GenBank/DDBJ databases">
        <authorList>
            <person name="Kim M.K."/>
        </authorList>
    </citation>
    <scope>NUCLEOTIDE SEQUENCE [LARGE SCALE GENOMIC DNA]</scope>
    <source>
        <strain evidence="1 2">172606-1</strain>
    </source>
</reference>
<gene>
    <name evidence="1" type="ORF">GXP67_09995</name>
</gene>
<evidence type="ECO:0000313" key="2">
    <source>
        <dbReference type="Proteomes" id="UP000480178"/>
    </source>
</evidence>
<dbReference type="KEGG" id="rhoz:GXP67_09995"/>
<evidence type="ECO:0008006" key="3">
    <source>
        <dbReference type="Google" id="ProtNLM"/>
    </source>
</evidence>
<name>A0A6C0GG37_9BACT</name>
<dbReference type="RefSeq" id="WP_162443004.1">
    <property type="nucleotide sequence ID" value="NZ_CP048222.1"/>
</dbReference>